<dbReference type="RefSeq" id="WP_083031254.1">
    <property type="nucleotide sequence ID" value="NZ_AP022618.1"/>
</dbReference>
<name>A0A1X0DCD8_9MYCO</name>
<dbReference type="Proteomes" id="UP000192801">
    <property type="component" value="Unassembled WGS sequence"/>
</dbReference>
<evidence type="ECO:0000256" key="2">
    <source>
        <dbReference type="SAM" id="SignalP"/>
    </source>
</evidence>
<feature type="region of interest" description="Disordered" evidence="1">
    <location>
        <begin position="24"/>
        <end position="90"/>
    </location>
</feature>
<keyword evidence="2" id="KW-0732">Signal</keyword>
<reference evidence="3 4" key="1">
    <citation type="submission" date="2016-12" db="EMBL/GenBank/DDBJ databases">
        <title>The new phylogeny of genus Mycobacterium.</title>
        <authorList>
            <person name="Tortoli E."/>
            <person name="Trovato A."/>
            <person name="Cirillo D.M."/>
        </authorList>
    </citation>
    <scope>NUCLEOTIDE SEQUENCE [LARGE SCALE GENOMIC DNA]</scope>
    <source>
        <strain evidence="3 4">DSM 45130</strain>
    </source>
</reference>
<evidence type="ECO:0000256" key="1">
    <source>
        <dbReference type="SAM" id="MobiDB-lite"/>
    </source>
</evidence>
<comment type="caution">
    <text evidence="3">The sequence shown here is derived from an EMBL/GenBank/DDBJ whole genome shotgun (WGS) entry which is preliminary data.</text>
</comment>
<dbReference type="EMBL" id="MVHS01000026">
    <property type="protein sequence ID" value="ORA70027.1"/>
    <property type="molecule type" value="Genomic_DNA"/>
</dbReference>
<sequence length="90" mass="9428">MKLTVASAGIAAAAITFGLLAGAGTASADNDTNGDSQNARTAQAPQQSYSEPERGWQFSPRSNRTEYHSNLETPTGPYPDVNSTMGKVHS</sequence>
<evidence type="ECO:0000313" key="4">
    <source>
        <dbReference type="Proteomes" id="UP000192801"/>
    </source>
</evidence>
<evidence type="ECO:0000313" key="3">
    <source>
        <dbReference type="EMBL" id="ORA70027.1"/>
    </source>
</evidence>
<organism evidence="3 4">
    <name type="scientific">Mycolicibacterium insubricum</name>
    <dbReference type="NCBI Taxonomy" id="444597"/>
    <lineage>
        <taxon>Bacteria</taxon>
        <taxon>Bacillati</taxon>
        <taxon>Actinomycetota</taxon>
        <taxon>Actinomycetes</taxon>
        <taxon>Mycobacteriales</taxon>
        <taxon>Mycobacteriaceae</taxon>
        <taxon>Mycolicibacterium</taxon>
    </lineage>
</organism>
<gene>
    <name evidence="3" type="ORF">BST26_12120</name>
</gene>
<feature type="compositionally biased region" description="Polar residues" evidence="1">
    <location>
        <begin position="29"/>
        <end position="50"/>
    </location>
</feature>
<dbReference type="AlphaFoldDB" id="A0A1X0DCD8"/>
<protein>
    <submittedName>
        <fullName evidence="3">Uncharacterized protein</fullName>
    </submittedName>
</protein>
<proteinExistence type="predicted"/>
<feature type="chain" id="PRO_5043399939" evidence="2">
    <location>
        <begin position="29"/>
        <end position="90"/>
    </location>
</feature>
<accession>A0A1X0DCD8</accession>
<feature type="signal peptide" evidence="2">
    <location>
        <begin position="1"/>
        <end position="28"/>
    </location>
</feature>
<keyword evidence="4" id="KW-1185">Reference proteome</keyword>
<feature type="compositionally biased region" description="Polar residues" evidence="1">
    <location>
        <begin position="81"/>
        <end position="90"/>
    </location>
</feature>